<dbReference type="EMBL" id="JAINWA010000003">
    <property type="protein sequence ID" value="MCD1655793.1"/>
    <property type="molecule type" value="Genomic_DNA"/>
</dbReference>
<dbReference type="RefSeq" id="WP_230757622.1">
    <property type="nucleotide sequence ID" value="NZ_JAINWA010000003.1"/>
</dbReference>
<evidence type="ECO:0000313" key="3">
    <source>
        <dbReference type="EMBL" id="MCD1655793.1"/>
    </source>
</evidence>
<dbReference type="PANTHER" id="PTHR30535:SF34">
    <property type="entry name" value="MOLYBDATE-BINDING PROTEIN MOLA"/>
    <property type="match status" value="1"/>
</dbReference>
<comment type="caution">
    <text evidence="3">The sequence shown here is derived from an EMBL/GenBank/DDBJ whole genome shotgun (WGS) entry which is preliminary data.</text>
</comment>
<sequence length="318" mass="33599">MTETFAPRARATALALLFALFAASCGVRKTPAGTNAQGASSVPEASRLGSPVKIASLAPAYTKTLVRLGLADSIIAVDSWSKDIPGVPGGAEAFDMMRPDSEKLALLQPDILFVSEMTKAGTAADPFSLLGALGIRVVYLETPATLAEIASQIEGIARECGREEEGRTLISDMNGKIARVAEKARTIPQDKRKTVYFELSPAPNLYSFGSGVYLDELITLAGGANILSSYKGWMAVGGETVAARNPDVILTNVSFLSDPAGEISSRAGWRGVRAVQTGQVYQINPDASSQPAPGIEDALEEIARAIYPEYFPTESANK</sequence>
<dbReference type="GO" id="GO:0071281">
    <property type="term" value="P:cellular response to iron ion"/>
    <property type="evidence" value="ECO:0007669"/>
    <property type="project" value="TreeGrafter"/>
</dbReference>
<dbReference type="AlphaFoldDB" id="A0AAE3ELR8"/>
<dbReference type="SUPFAM" id="SSF53807">
    <property type="entry name" value="Helical backbone' metal receptor"/>
    <property type="match status" value="1"/>
</dbReference>
<evidence type="ECO:0000313" key="4">
    <source>
        <dbReference type="Proteomes" id="UP001198163"/>
    </source>
</evidence>
<feature type="domain" description="Fe/B12 periplasmic-binding" evidence="2">
    <location>
        <begin position="53"/>
        <end position="310"/>
    </location>
</feature>
<organism evidence="3 4">
    <name type="scientific">Teretinema zuelzerae</name>
    <dbReference type="NCBI Taxonomy" id="156"/>
    <lineage>
        <taxon>Bacteria</taxon>
        <taxon>Pseudomonadati</taxon>
        <taxon>Spirochaetota</taxon>
        <taxon>Spirochaetia</taxon>
        <taxon>Spirochaetales</taxon>
        <taxon>Treponemataceae</taxon>
        <taxon>Teretinema</taxon>
    </lineage>
</organism>
<keyword evidence="1" id="KW-0732">Signal</keyword>
<dbReference type="InterPro" id="IPR002491">
    <property type="entry name" value="ABC_transptr_periplasmic_BD"/>
</dbReference>
<accession>A0AAE3ELR8</accession>
<dbReference type="Gene3D" id="3.40.50.1980">
    <property type="entry name" value="Nitrogenase molybdenum iron protein domain"/>
    <property type="match status" value="2"/>
</dbReference>
<keyword evidence="4" id="KW-1185">Reference proteome</keyword>
<dbReference type="Proteomes" id="UP001198163">
    <property type="component" value="Unassembled WGS sequence"/>
</dbReference>
<dbReference type="Pfam" id="PF01497">
    <property type="entry name" value="Peripla_BP_2"/>
    <property type="match status" value="1"/>
</dbReference>
<dbReference type="PROSITE" id="PS50983">
    <property type="entry name" value="FE_B12_PBP"/>
    <property type="match status" value="1"/>
</dbReference>
<proteinExistence type="predicted"/>
<dbReference type="PANTHER" id="PTHR30535">
    <property type="entry name" value="VITAMIN B12-BINDING PROTEIN"/>
    <property type="match status" value="1"/>
</dbReference>
<feature type="signal peptide" evidence="1">
    <location>
        <begin position="1"/>
        <end position="22"/>
    </location>
</feature>
<evidence type="ECO:0000256" key="1">
    <source>
        <dbReference type="SAM" id="SignalP"/>
    </source>
</evidence>
<protein>
    <submittedName>
        <fullName evidence="3">ABC transporter substrate-binding protein</fullName>
    </submittedName>
</protein>
<feature type="chain" id="PRO_5042133597" evidence="1">
    <location>
        <begin position="23"/>
        <end position="318"/>
    </location>
</feature>
<gene>
    <name evidence="3" type="ORF">K7J14_13935</name>
</gene>
<reference evidence="3" key="1">
    <citation type="submission" date="2021-08" db="EMBL/GenBank/DDBJ databases">
        <title>Comparative analyses of Brucepasteria parasyntrophica and Teretinema zuelzerae.</title>
        <authorList>
            <person name="Song Y."/>
            <person name="Brune A."/>
        </authorList>
    </citation>
    <scope>NUCLEOTIDE SEQUENCE</scope>
    <source>
        <strain evidence="3">DSM 1903</strain>
    </source>
</reference>
<dbReference type="InterPro" id="IPR050902">
    <property type="entry name" value="ABC_Transporter_SBP"/>
</dbReference>
<name>A0AAE3ELR8_9SPIR</name>
<evidence type="ECO:0000259" key="2">
    <source>
        <dbReference type="PROSITE" id="PS50983"/>
    </source>
</evidence>